<dbReference type="EMBL" id="WOWS01000002">
    <property type="protein sequence ID" value="MUU78040.1"/>
    <property type="molecule type" value="Genomic_DNA"/>
</dbReference>
<dbReference type="AlphaFoldDB" id="A0A6L6U6Z4"/>
<name>A0A6L6U6Z4_9FLAO</name>
<evidence type="ECO:0000256" key="1">
    <source>
        <dbReference type="SAM" id="SignalP"/>
    </source>
</evidence>
<dbReference type="SUPFAM" id="SSF51126">
    <property type="entry name" value="Pectin lyase-like"/>
    <property type="match status" value="1"/>
</dbReference>
<keyword evidence="3" id="KW-1185">Reference proteome</keyword>
<sequence length="359" mass="38676">MKKISLSIALLISAIFSAQTVYTVDNNEGSAAAYSSVQAAVDDASAGDIIYIQPSPNSYGNIQMSKPLTIYGIGHNPELNNGLDATISQIYFNMGNASGSKISGLNINGIYLNSSTHINHNVVITNNKINQIIGSSLTTLANNAIISGNYIRHNSFNAIDPNSSQNWIISNNIMEQYHTASTYSLFNRFNVSTTFTNNVVLTRQNGDANQSIKMFDNCNGALISNNIFLFTGNNVANMDLGTNSGLDFQNNLTYSYNTTLDPLSGSNNIDDTNPQFIAFDQNAALNSLSNDFEIQPGSPATAAGTDGNDLGIFNGNFPFSLRGYPTELPYLTDFVIYNNIISAGETLNVNVKANANLTD</sequence>
<evidence type="ECO:0000313" key="3">
    <source>
        <dbReference type="Proteomes" id="UP000478208"/>
    </source>
</evidence>
<comment type="caution">
    <text evidence="2">The sequence shown here is derived from an EMBL/GenBank/DDBJ whole genome shotgun (WGS) entry which is preliminary data.</text>
</comment>
<evidence type="ECO:0000313" key="2">
    <source>
        <dbReference type="EMBL" id="MUU78040.1"/>
    </source>
</evidence>
<protein>
    <recommendedName>
        <fullName evidence="4">Right handed beta helix domain-containing protein</fullName>
    </recommendedName>
</protein>
<dbReference type="Gene3D" id="2.160.20.10">
    <property type="entry name" value="Single-stranded right-handed beta-helix, Pectin lyase-like"/>
    <property type="match status" value="1"/>
</dbReference>
<dbReference type="InterPro" id="IPR012334">
    <property type="entry name" value="Pectin_lyas_fold"/>
</dbReference>
<reference evidence="2 3" key="1">
    <citation type="submission" date="2019-12" db="EMBL/GenBank/DDBJ databases">
        <authorList>
            <person name="Li J."/>
        </authorList>
    </citation>
    <scope>NUCLEOTIDE SEQUENCE [LARGE SCALE GENOMIC DNA]</scope>
    <source>
        <strain evidence="2 3">HL2-2</strain>
    </source>
</reference>
<gene>
    <name evidence="2" type="ORF">GN138_06255</name>
</gene>
<evidence type="ECO:0008006" key="4">
    <source>
        <dbReference type="Google" id="ProtNLM"/>
    </source>
</evidence>
<keyword evidence="1" id="KW-0732">Signal</keyword>
<dbReference type="RefSeq" id="WP_157362939.1">
    <property type="nucleotide sequence ID" value="NZ_WOWS01000002.1"/>
</dbReference>
<accession>A0A6L6U6Z4</accession>
<dbReference type="InterPro" id="IPR011050">
    <property type="entry name" value="Pectin_lyase_fold/virulence"/>
</dbReference>
<dbReference type="Proteomes" id="UP000478208">
    <property type="component" value="Unassembled WGS sequence"/>
</dbReference>
<organism evidence="2 3">
    <name type="scientific">Winogradskyella endarachnes</name>
    <dbReference type="NCBI Taxonomy" id="2681965"/>
    <lineage>
        <taxon>Bacteria</taxon>
        <taxon>Pseudomonadati</taxon>
        <taxon>Bacteroidota</taxon>
        <taxon>Flavobacteriia</taxon>
        <taxon>Flavobacteriales</taxon>
        <taxon>Flavobacteriaceae</taxon>
        <taxon>Winogradskyella</taxon>
    </lineage>
</organism>
<feature type="chain" id="PRO_5026837171" description="Right handed beta helix domain-containing protein" evidence="1">
    <location>
        <begin position="19"/>
        <end position="359"/>
    </location>
</feature>
<proteinExistence type="predicted"/>
<feature type="signal peptide" evidence="1">
    <location>
        <begin position="1"/>
        <end position="18"/>
    </location>
</feature>